<sequence length="196" mass="22687">MTDHTQAKIQIHFKAESSFQTLANAPVIESLKSLEQLLLAQRSRLTHFIRKHLKRDESVEDVLQQTHMAAFRSWERFRGESKPETWLFGIAMNLIRNARARDTHSSWMVDDAEEQLLNIPTEPCDEPIELLQRAQQMELLREAICNLPARMQAAVHLVFLEGLSYQDAAEELNLPIGTIRSRLSRARDLLRTNFDI</sequence>
<dbReference type="Gene3D" id="1.10.1740.10">
    <property type="match status" value="1"/>
</dbReference>
<dbReference type="InterPro" id="IPR014284">
    <property type="entry name" value="RNA_pol_sigma-70_dom"/>
</dbReference>
<keyword evidence="8" id="KW-1185">Reference proteome</keyword>
<keyword evidence="4" id="KW-0804">Transcription</keyword>
<feature type="domain" description="RNA polymerase sigma-70 region 2" evidence="5">
    <location>
        <begin position="42"/>
        <end position="101"/>
    </location>
</feature>
<dbReference type="InterPro" id="IPR013249">
    <property type="entry name" value="RNA_pol_sigma70_r4_t2"/>
</dbReference>
<gene>
    <name evidence="7" type="ORF">GCM10007875_08850</name>
</gene>
<dbReference type="InterPro" id="IPR013324">
    <property type="entry name" value="RNA_pol_sigma_r3/r4-like"/>
</dbReference>
<evidence type="ECO:0000256" key="1">
    <source>
        <dbReference type="ARBA" id="ARBA00010641"/>
    </source>
</evidence>
<keyword evidence="3" id="KW-0731">Sigma factor</keyword>
<dbReference type="SUPFAM" id="SSF88946">
    <property type="entry name" value="Sigma2 domain of RNA polymerase sigma factors"/>
    <property type="match status" value="1"/>
</dbReference>
<dbReference type="CDD" id="cd06171">
    <property type="entry name" value="Sigma70_r4"/>
    <property type="match status" value="1"/>
</dbReference>
<evidence type="ECO:0000256" key="3">
    <source>
        <dbReference type="ARBA" id="ARBA00023082"/>
    </source>
</evidence>
<dbReference type="InterPro" id="IPR036388">
    <property type="entry name" value="WH-like_DNA-bd_sf"/>
</dbReference>
<evidence type="ECO:0000256" key="4">
    <source>
        <dbReference type="ARBA" id="ARBA00023163"/>
    </source>
</evidence>
<keyword evidence="2" id="KW-0805">Transcription regulation</keyword>
<accession>A0ABQ5YNV6</accession>
<reference evidence="8" key="1">
    <citation type="journal article" date="2019" name="Int. J. Syst. Evol. Microbiol.">
        <title>The Global Catalogue of Microorganisms (GCM) 10K type strain sequencing project: providing services to taxonomists for standard genome sequencing and annotation.</title>
        <authorList>
            <consortium name="The Broad Institute Genomics Platform"/>
            <consortium name="The Broad Institute Genome Sequencing Center for Infectious Disease"/>
            <person name="Wu L."/>
            <person name="Ma J."/>
        </authorList>
    </citation>
    <scope>NUCLEOTIDE SEQUENCE [LARGE SCALE GENOMIC DNA]</scope>
    <source>
        <strain evidence="8">NBRC 105857</strain>
    </source>
</reference>
<proteinExistence type="inferred from homology"/>
<dbReference type="RefSeq" id="WP_284280240.1">
    <property type="nucleotide sequence ID" value="NZ_BSOJ01000009.1"/>
</dbReference>
<evidence type="ECO:0000313" key="7">
    <source>
        <dbReference type="EMBL" id="GLR25797.1"/>
    </source>
</evidence>
<dbReference type="InterPro" id="IPR039425">
    <property type="entry name" value="RNA_pol_sigma-70-like"/>
</dbReference>
<dbReference type="InterPro" id="IPR007627">
    <property type="entry name" value="RNA_pol_sigma70_r2"/>
</dbReference>
<comment type="caution">
    <text evidence="7">The sequence shown here is derived from an EMBL/GenBank/DDBJ whole genome shotgun (WGS) entry which is preliminary data.</text>
</comment>
<dbReference type="EMBL" id="BSOJ01000009">
    <property type="protein sequence ID" value="GLR25797.1"/>
    <property type="molecule type" value="Genomic_DNA"/>
</dbReference>
<evidence type="ECO:0000259" key="5">
    <source>
        <dbReference type="Pfam" id="PF04542"/>
    </source>
</evidence>
<protein>
    <submittedName>
        <fullName evidence="7">RNA polymerase sigma factor</fullName>
    </submittedName>
</protein>
<evidence type="ECO:0000313" key="8">
    <source>
        <dbReference type="Proteomes" id="UP001156664"/>
    </source>
</evidence>
<dbReference type="Gene3D" id="1.10.10.10">
    <property type="entry name" value="Winged helix-like DNA-binding domain superfamily/Winged helix DNA-binding domain"/>
    <property type="match status" value="1"/>
</dbReference>
<dbReference type="Proteomes" id="UP001156664">
    <property type="component" value="Unassembled WGS sequence"/>
</dbReference>
<dbReference type="SUPFAM" id="SSF88659">
    <property type="entry name" value="Sigma3 and sigma4 domains of RNA polymerase sigma factors"/>
    <property type="match status" value="1"/>
</dbReference>
<dbReference type="Pfam" id="PF08281">
    <property type="entry name" value="Sigma70_r4_2"/>
    <property type="match status" value="1"/>
</dbReference>
<dbReference type="Pfam" id="PF04542">
    <property type="entry name" value="Sigma70_r2"/>
    <property type="match status" value="1"/>
</dbReference>
<dbReference type="InterPro" id="IPR013325">
    <property type="entry name" value="RNA_pol_sigma_r2"/>
</dbReference>
<name>A0ABQ5YNV6_9BURK</name>
<evidence type="ECO:0000259" key="6">
    <source>
        <dbReference type="Pfam" id="PF08281"/>
    </source>
</evidence>
<evidence type="ECO:0000256" key="2">
    <source>
        <dbReference type="ARBA" id="ARBA00023015"/>
    </source>
</evidence>
<comment type="similarity">
    <text evidence="1">Belongs to the sigma-70 factor family. ECF subfamily.</text>
</comment>
<feature type="domain" description="RNA polymerase sigma factor 70 region 4 type 2" evidence="6">
    <location>
        <begin position="138"/>
        <end position="188"/>
    </location>
</feature>
<organism evidence="7 8">
    <name type="scientific">Limnobacter litoralis</name>
    <dbReference type="NCBI Taxonomy" id="481366"/>
    <lineage>
        <taxon>Bacteria</taxon>
        <taxon>Pseudomonadati</taxon>
        <taxon>Pseudomonadota</taxon>
        <taxon>Betaproteobacteria</taxon>
        <taxon>Burkholderiales</taxon>
        <taxon>Burkholderiaceae</taxon>
        <taxon>Limnobacter</taxon>
    </lineage>
</organism>
<dbReference type="PANTHER" id="PTHR43133:SF51">
    <property type="entry name" value="RNA POLYMERASE SIGMA FACTOR"/>
    <property type="match status" value="1"/>
</dbReference>
<dbReference type="PANTHER" id="PTHR43133">
    <property type="entry name" value="RNA POLYMERASE ECF-TYPE SIGMA FACTO"/>
    <property type="match status" value="1"/>
</dbReference>
<dbReference type="NCBIfam" id="TIGR02937">
    <property type="entry name" value="sigma70-ECF"/>
    <property type="match status" value="1"/>
</dbReference>